<sequence length="58" mass="6254">MPKSSGDDIKTEVKGLKPKSLLSRFAKSLKSLAPGGEHHFPGYEFLGPGTQLEEIQNG</sequence>
<dbReference type="EMBL" id="BARS01051691">
    <property type="protein sequence ID" value="GAG47825.1"/>
    <property type="molecule type" value="Genomic_DNA"/>
</dbReference>
<organism evidence="2">
    <name type="scientific">marine sediment metagenome</name>
    <dbReference type="NCBI Taxonomy" id="412755"/>
    <lineage>
        <taxon>unclassified sequences</taxon>
        <taxon>metagenomes</taxon>
        <taxon>ecological metagenomes</taxon>
    </lineage>
</organism>
<dbReference type="AlphaFoldDB" id="X0XWT1"/>
<protein>
    <submittedName>
        <fullName evidence="2">Uncharacterized protein</fullName>
    </submittedName>
</protein>
<evidence type="ECO:0000313" key="2">
    <source>
        <dbReference type="EMBL" id="GAG47825.1"/>
    </source>
</evidence>
<name>X0XWT1_9ZZZZ</name>
<feature type="non-terminal residue" evidence="2">
    <location>
        <position position="58"/>
    </location>
</feature>
<proteinExistence type="predicted"/>
<evidence type="ECO:0000256" key="1">
    <source>
        <dbReference type="SAM" id="MobiDB-lite"/>
    </source>
</evidence>
<reference evidence="2" key="1">
    <citation type="journal article" date="2014" name="Front. Microbiol.">
        <title>High frequency of phylogenetically diverse reductive dehalogenase-homologous genes in deep subseafloor sedimentary metagenomes.</title>
        <authorList>
            <person name="Kawai M."/>
            <person name="Futagami T."/>
            <person name="Toyoda A."/>
            <person name="Takaki Y."/>
            <person name="Nishi S."/>
            <person name="Hori S."/>
            <person name="Arai W."/>
            <person name="Tsubouchi T."/>
            <person name="Morono Y."/>
            <person name="Uchiyama I."/>
            <person name="Ito T."/>
            <person name="Fujiyama A."/>
            <person name="Inagaki F."/>
            <person name="Takami H."/>
        </authorList>
    </citation>
    <scope>NUCLEOTIDE SEQUENCE</scope>
    <source>
        <strain evidence="2">Expedition CK06-06</strain>
    </source>
</reference>
<gene>
    <name evidence="2" type="ORF">S01H1_76944</name>
</gene>
<feature type="region of interest" description="Disordered" evidence="1">
    <location>
        <begin position="38"/>
        <end position="58"/>
    </location>
</feature>
<comment type="caution">
    <text evidence="2">The sequence shown here is derived from an EMBL/GenBank/DDBJ whole genome shotgun (WGS) entry which is preliminary data.</text>
</comment>
<accession>X0XWT1</accession>